<evidence type="ECO:0000313" key="5">
    <source>
        <dbReference type="WBParaSite" id="MCU_002010-RC"/>
    </source>
</evidence>
<dbReference type="InterPro" id="IPR015943">
    <property type="entry name" value="WD40/YVTN_repeat-like_dom_sf"/>
</dbReference>
<dbReference type="WBParaSite" id="MCU_002010-RC">
    <property type="protein sequence ID" value="MCU_002010-RC"/>
    <property type="gene ID" value="MCU_002010"/>
</dbReference>
<reference evidence="5" key="1">
    <citation type="submission" date="2019-11" db="UniProtKB">
        <authorList>
            <consortium name="WormBaseParasite"/>
        </authorList>
    </citation>
    <scope>IDENTIFICATION</scope>
</reference>
<keyword evidence="3" id="KW-0853">WD repeat</keyword>
<dbReference type="InterPro" id="IPR001680">
    <property type="entry name" value="WD40_rpt"/>
</dbReference>
<accession>A0A5K3EQV8</accession>
<dbReference type="GO" id="GO:0045503">
    <property type="term" value="F:dynein light chain binding"/>
    <property type="evidence" value="ECO:0007669"/>
    <property type="project" value="TreeGrafter"/>
</dbReference>
<evidence type="ECO:0000256" key="3">
    <source>
        <dbReference type="ARBA" id="ARBA00022574"/>
    </source>
</evidence>
<dbReference type="InterPro" id="IPR050687">
    <property type="entry name" value="Dynein_IC"/>
</dbReference>
<dbReference type="AlphaFoldDB" id="A0A5K3EQV8"/>
<dbReference type="PANTHER" id="PTHR12442">
    <property type="entry name" value="DYNEIN INTERMEDIATE CHAIN"/>
    <property type="match status" value="1"/>
</dbReference>
<dbReference type="Pfam" id="PF00400">
    <property type="entry name" value="WD40"/>
    <property type="match status" value="1"/>
</dbReference>
<comment type="subcellular location">
    <subcellularLocation>
        <location evidence="1">Cytoplasm</location>
    </subcellularLocation>
</comment>
<dbReference type="Gene3D" id="2.130.10.10">
    <property type="entry name" value="YVTN repeat-like/Quinoprotein amine dehydrogenase"/>
    <property type="match status" value="1"/>
</dbReference>
<proteinExistence type="predicted"/>
<dbReference type="GO" id="GO:0005868">
    <property type="term" value="C:cytoplasmic dynein complex"/>
    <property type="evidence" value="ECO:0007669"/>
    <property type="project" value="TreeGrafter"/>
</dbReference>
<evidence type="ECO:0000256" key="1">
    <source>
        <dbReference type="ARBA" id="ARBA00004496"/>
    </source>
</evidence>
<keyword evidence="2" id="KW-0963">Cytoplasm</keyword>
<dbReference type="GO" id="GO:0042073">
    <property type="term" value="P:intraciliary transport"/>
    <property type="evidence" value="ECO:0007669"/>
    <property type="project" value="TreeGrafter"/>
</dbReference>
<name>A0A5K3EQV8_MESCO</name>
<keyword evidence="4" id="KW-0677">Repeat</keyword>
<dbReference type="PANTHER" id="PTHR12442:SF26">
    <property type="entry name" value="CYTOPLASMIC DYNEIN 2 INTERMEDIATE CHAIN 2"/>
    <property type="match status" value="1"/>
</dbReference>
<dbReference type="SUPFAM" id="SSF50978">
    <property type="entry name" value="WD40 repeat-like"/>
    <property type="match status" value="1"/>
</dbReference>
<dbReference type="GO" id="GO:0045504">
    <property type="term" value="F:dynein heavy chain binding"/>
    <property type="evidence" value="ECO:0007669"/>
    <property type="project" value="TreeGrafter"/>
</dbReference>
<dbReference type="GO" id="GO:0097014">
    <property type="term" value="C:ciliary plasm"/>
    <property type="evidence" value="ECO:0007669"/>
    <property type="project" value="TreeGrafter"/>
</dbReference>
<evidence type="ECO:0000256" key="4">
    <source>
        <dbReference type="ARBA" id="ARBA00022737"/>
    </source>
</evidence>
<sequence length="351" mass="38347">RHSLSTQKTLSLVSAGELVIWTLSNELDSRVSACGCVEGGHQETVNKVVWIPRGDFNARSPVLTEHHLVTFGADGRIICWNLQLGHSKASALNLVKIFKITGRDQLSAAIEGQYALRLNPGVAENRDRPLGISSAEFSPHSPEGLILGTDSGGVLVAQFQVPDWSALQTDMECAHAYPSPVKYVLARYASPIHCVAWSPFHRNLVGIAGAFPGIHLFNILERTQICTIDTNEGQVFTLRFSSHEPCFLACGSERGVVTFFNLCDFNGGPEHEDYTGSRSIPVPTNRFELKKQKDRANPVFCMMFNDKTDSLLAVGDQAGSVSVYNTSTIRSPGLLSDKLLKLENFVNSVSS</sequence>
<protein>
    <submittedName>
        <fullName evidence="5">WD_REPEATS_REGION domain-containing protein</fullName>
    </submittedName>
</protein>
<organism evidence="5">
    <name type="scientific">Mesocestoides corti</name>
    <name type="common">Flatworm</name>
    <dbReference type="NCBI Taxonomy" id="53468"/>
    <lineage>
        <taxon>Eukaryota</taxon>
        <taxon>Metazoa</taxon>
        <taxon>Spiralia</taxon>
        <taxon>Lophotrochozoa</taxon>
        <taxon>Platyhelminthes</taxon>
        <taxon>Cestoda</taxon>
        <taxon>Eucestoda</taxon>
        <taxon>Cyclophyllidea</taxon>
        <taxon>Mesocestoididae</taxon>
        <taxon>Mesocestoides</taxon>
    </lineage>
</organism>
<dbReference type="InterPro" id="IPR036322">
    <property type="entry name" value="WD40_repeat_dom_sf"/>
</dbReference>
<evidence type="ECO:0000256" key="2">
    <source>
        <dbReference type="ARBA" id="ARBA00022490"/>
    </source>
</evidence>
<dbReference type="SMART" id="SM00320">
    <property type="entry name" value="WD40"/>
    <property type="match status" value="4"/>
</dbReference>